<dbReference type="EMBL" id="JAUDCK010000015">
    <property type="protein sequence ID" value="MDM8195796.1"/>
    <property type="molecule type" value="Genomic_DNA"/>
</dbReference>
<organism evidence="2 3">
    <name type="scientific">Massilimicrobiota timonensis</name>
    <dbReference type="NCBI Taxonomy" id="1776392"/>
    <lineage>
        <taxon>Bacteria</taxon>
        <taxon>Bacillati</taxon>
        <taxon>Bacillota</taxon>
        <taxon>Erysipelotrichia</taxon>
        <taxon>Erysipelotrichales</taxon>
        <taxon>Erysipelotrichaceae</taxon>
        <taxon>Massilimicrobiota</taxon>
    </lineage>
</organism>
<evidence type="ECO:0000313" key="3">
    <source>
        <dbReference type="Proteomes" id="UP001529275"/>
    </source>
</evidence>
<keyword evidence="3" id="KW-1185">Reference proteome</keyword>
<accession>A0ABT7UI24</accession>
<evidence type="ECO:0008006" key="4">
    <source>
        <dbReference type="Google" id="ProtNLM"/>
    </source>
</evidence>
<keyword evidence="1" id="KW-0812">Transmembrane</keyword>
<feature type="transmembrane region" description="Helical" evidence="1">
    <location>
        <begin position="78"/>
        <end position="96"/>
    </location>
</feature>
<keyword evidence="1" id="KW-1133">Transmembrane helix</keyword>
<sequence>MSVERGIAIAIGFMMICVSIYYYFSKKPVTIYNNSNPPRIDQITNIRSYNHATSRLMLIYGIVFIFEGLMIHDKLICFFLVVLTVMPGIVIVIAIYESVILKKYLK</sequence>
<dbReference type="RefSeq" id="WP_289527620.1">
    <property type="nucleotide sequence ID" value="NZ_JAUDCK010000015.1"/>
</dbReference>
<dbReference type="Proteomes" id="UP001529275">
    <property type="component" value="Unassembled WGS sequence"/>
</dbReference>
<feature type="transmembrane region" description="Helical" evidence="1">
    <location>
        <begin position="56"/>
        <end position="72"/>
    </location>
</feature>
<protein>
    <recommendedName>
        <fullName evidence="4">DUF3784 domain-containing protein</fullName>
    </recommendedName>
</protein>
<evidence type="ECO:0000256" key="1">
    <source>
        <dbReference type="SAM" id="Phobius"/>
    </source>
</evidence>
<name>A0ABT7UI24_9FIRM</name>
<evidence type="ECO:0000313" key="2">
    <source>
        <dbReference type="EMBL" id="MDM8195796.1"/>
    </source>
</evidence>
<reference evidence="3" key="1">
    <citation type="submission" date="2023-06" db="EMBL/GenBank/DDBJ databases">
        <title>Identification and characterization of horizontal gene transfer across gut microbiota members of farm animals based on homology search.</title>
        <authorList>
            <person name="Zeman M."/>
            <person name="Kubasova T."/>
            <person name="Jahodarova E."/>
            <person name="Nykrynova M."/>
            <person name="Rychlik I."/>
        </authorList>
    </citation>
    <scope>NUCLEOTIDE SEQUENCE [LARGE SCALE GENOMIC DNA]</scope>
    <source>
        <strain evidence="3">ET341</strain>
    </source>
</reference>
<gene>
    <name evidence="2" type="ORF">QUV98_05635</name>
</gene>
<feature type="transmembrane region" description="Helical" evidence="1">
    <location>
        <begin position="6"/>
        <end position="24"/>
    </location>
</feature>
<proteinExistence type="predicted"/>
<comment type="caution">
    <text evidence="2">The sequence shown here is derived from an EMBL/GenBank/DDBJ whole genome shotgun (WGS) entry which is preliminary data.</text>
</comment>
<keyword evidence="1" id="KW-0472">Membrane</keyword>